<dbReference type="OrthoDB" id="108365at2759"/>
<evidence type="ECO:0000259" key="1">
    <source>
        <dbReference type="Pfam" id="PF02887"/>
    </source>
</evidence>
<dbReference type="Proteomes" id="UP000271974">
    <property type="component" value="Unassembled WGS sequence"/>
</dbReference>
<evidence type="ECO:0000313" key="3">
    <source>
        <dbReference type="Proteomes" id="UP000271974"/>
    </source>
</evidence>
<protein>
    <recommendedName>
        <fullName evidence="1">Pyruvate kinase C-terminal domain-containing protein</fullName>
    </recommendedName>
</protein>
<dbReference type="Pfam" id="PF02887">
    <property type="entry name" value="PK_C"/>
    <property type="match status" value="1"/>
</dbReference>
<gene>
    <name evidence="2" type="ORF">EGW08_021780</name>
</gene>
<accession>A0A3S0ZAH6</accession>
<proteinExistence type="predicted"/>
<dbReference type="GO" id="GO:0004743">
    <property type="term" value="F:pyruvate kinase activity"/>
    <property type="evidence" value="ECO:0007669"/>
    <property type="project" value="InterPro"/>
</dbReference>
<reference evidence="2 3" key="1">
    <citation type="submission" date="2019-01" db="EMBL/GenBank/DDBJ databases">
        <title>A draft genome assembly of the solar-powered sea slug Elysia chlorotica.</title>
        <authorList>
            <person name="Cai H."/>
            <person name="Li Q."/>
            <person name="Fang X."/>
            <person name="Li J."/>
            <person name="Curtis N.E."/>
            <person name="Altenburger A."/>
            <person name="Shibata T."/>
            <person name="Feng M."/>
            <person name="Maeda T."/>
            <person name="Schwartz J.A."/>
            <person name="Shigenobu S."/>
            <person name="Lundholm N."/>
            <person name="Nishiyama T."/>
            <person name="Yang H."/>
            <person name="Hasebe M."/>
            <person name="Li S."/>
            <person name="Pierce S.K."/>
            <person name="Wang J."/>
        </authorList>
    </citation>
    <scope>NUCLEOTIDE SEQUENCE [LARGE SCALE GENOMIC DNA]</scope>
    <source>
        <strain evidence="2">EC2010</strain>
        <tissue evidence="2">Whole organism of an adult</tissue>
    </source>
</reference>
<feature type="domain" description="Pyruvate kinase C-terminal" evidence="1">
    <location>
        <begin position="34"/>
        <end position="141"/>
    </location>
</feature>
<sequence>MSELCLEAESAFKSRDILKELKAFVPHFTDFSRAAALGAVSATHQGSCAAIIALASQVSTVYYLSNYRPRCPIVYVTRDEPVARQCLLLRAVTPYLLTTPPLPEWDKDVSMRVEEGMQYGAKQGFINNNDTVVILMALTSEQGRHCSVQIVTYS</sequence>
<dbReference type="STRING" id="188477.A0A3S0ZAH6"/>
<comment type="caution">
    <text evidence="2">The sequence shown here is derived from an EMBL/GenBank/DDBJ whole genome shotgun (WGS) entry which is preliminary data.</text>
</comment>
<dbReference type="PANTHER" id="PTHR11817">
    <property type="entry name" value="PYRUVATE KINASE"/>
    <property type="match status" value="1"/>
</dbReference>
<organism evidence="2 3">
    <name type="scientific">Elysia chlorotica</name>
    <name type="common">Eastern emerald elysia</name>
    <name type="synonym">Sea slug</name>
    <dbReference type="NCBI Taxonomy" id="188477"/>
    <lineage>
        <taxon>Eukaryota</taxon>
        <taxon>Metazoa</taxon>
        <taxon>Spiralia</taxon>
        <taxon>Lophotrochozoa</taxon>
        <taxon>Mollusca</taxon>
        <taxon>Gastropoda</taxon>
        <taxon>Heterobranchia</taxon>
        <taxon>Euthyneura</taxon>
        <taxon>Panpulmonata</taxon>
        <taxon>Sacoglossa</taxon>
        <taxon>Placobranchoidea</taxon>
        <taxon>Plakobranchidae</taxon>
        <taxon>Elysia</taxon>
    </lineage>
</organism>
<dbReference type="InterPro" id="IPR001697">
    <property type="entry name" value="Pyr_Knase"/>
</dbReference>
<dbReference type="GO" id="GO:0030955">
    <property type="term" value="F:potassium ion binding"/>
    <property type="evidence" value="ECO:0007669"/>
    <property type="project" value="InterPro"/>
</dbReference>
<dbReference type="EMBL" id="RQTK01001404">
    <property type="protein sequence ID" value="RUS70461.1"/>
    <property type="molecule type" value="Genomic_DNA"/>
</dbReference>
<dbReference type="InterPro" id="IPR015795">
    <property type="entry name" value="Pyrv_Knase_C"/>
</dbReference>
<dbReference type="GO" id="GO:0000287">
    <property type="term" value="F:magnesium ion binding"/>
    <property type="evidence" value="ECO:0007669"/>
    <property type="project" value="InterPro"/>
</dbReference>
<dbReference type="AlphaFoldDB" id="A0A3S0ZAH6"/>
<keyword evidence="3" id="KW-1185">Reference proteome</keyword>
<dbReference type="Gene3D" id="3.40.1380.20">
    <property type="entry name" value="Pyruvate kinase, C-terminal domain"/>
    <property type="match status" value="1"/>
</dbReference>
<name>A0A3S0ZAH6_ELYCH</name>
<dbReference type="SUPFAM" id="SSF52935">
    <property type="entry name" value="PK C-terminal domain-like"/>
    <property type="match status" value="1"/>
</dbReference>
<dbReference type="InterPro" id="IPR036918">
    <property type="entry name" value="Pyrv_Knase_C_sf"/>
</dbReference>
<evidence type="ECO:0000313" key="2">
    <source>
        <dbReference type="EMBL" id="RUS70461.1"/>
    </source>
</evidence>